<sequence>MAQYNAKEIEDFLSNNSGKKSIGDYYTTEVGCVLYEMENTTYEFLIESDNFYRSCIRYLIEKGQVKLNKQLQL</sequence>
<evidence type="ECO:0000313" key="2">
    <source>
        <dbReference type="Proteomes" id="UP000093366"/>
    </source>
</evidence>
<dbReference type="Proteomes" id="UP000093366">
    <property type="component" value="Unassembled WGS sequence"/>
</dbReference>
<reference evidence="2" key="1">
    <citation type="submission" date="2016-07" db="EMBL/GenBank/DDBJ databases">
        <authorList>
            <person name="Florea S."/>
            <person name="Webb J.S."/>
            <person name="Jaromczyk J."/>
            <person name="Schardl C.L."/>
        </authorList>
    </citation>
    <scope>NUCLEOTIDE SEQUENCE [LARGE SCALE GENOMIC DNA]</scope>
    <source>
        <strain evidence="2">IPB1</strain>
    </source>
</reference>
<dbReference type="EMBL" id="MAUJ01000001">
    <property type="protein sequence ID" value="OCQ23143.1"/>
    <property type="molecule type" value="Genomic_DNA"/>
</dbReference>
<proteinExistence type="predicted"/>
<name>A0A1C0TUZ6_9GAMM</name>
<evidence type="ECO:0000313" key="1">
    <source>
        <dbReference type="EMBL" id="OCQ23143.1"/>
    </source>
</evidence>
<accession>A0A1C0TUZ6</accession>
<protein>
    <submittedName>
        <fullName evidence="1">Uncharacterized protein</fullName>
    </submittedName>
</protein>
<gene>
    <name evidence="1" type="ORF">A7985_04115</name>
</gene>
<comment type="caution">
    <text evidence="1">The sequence shown here is derived from an EMBL/GenBank/DDBJ whole genome shotgun (WGS) entry which is preliminary data.</text>
</comment>
<dbReference type="AlphaFoldDB" id="A0A1C0TUZ6"/>
<organism evidence="1 2">
    <name type="scientific">Pseudoalteromonas luteoviolacea</name>
    <dbReference type="NCBI Taxonomy" id="43657"/>
    <lineage>
        <taxon>Bacteria</taxon>
        <taxon>Pseudomonadati</taxon>
        <taxon>Pseudomonadota</taxon>
        <taxon>Gammaproteobacteria</taxon>
        <taxon>Alteromonadales</taxon>
        <taxon>Pseudoalteromonadaceae</taxon>
        <taxon>Pseudoalteromonas</taxon>
    </lineage>
</organism>